<feature type="domain" description="HTH bat-type" evidence="3">
    <location>
        <begin position="158"/>
        <end position="210"/>
    </location>
</feature>
<evidence type="ECO:0000313" key="6">
    <source>
        <dbReference type="Proteomes" id="UP001597076"/>
    </source>
</evidence>
<comment type="caution">
    <text evidence="5">The sequence shown here is derived from an EMBL/GenBank/DDBJ whole genome shotgun (WGS) entry which is preliminary data.</text>
</comment>
<accession>A0ABD6BKI8</accession>
<dbReference type="PANTHER" id="PTHR34236">
    <property type="entry name" value="DIMETHYL SULFOXIDE REDUCTASE TRANSCRIPTIONAL ACTIVATOR"/>
    <property type="match status" value="1"/>
</dbReference>
<evidence type="ECO:0000256" key="2">
    <source>
        <dbReference type="ARBA" id="ARBA00023163"/>
    </source>
</evidence>
<dbReference type="RefSeq" id="WP_390290412.1">
    <property type="nucleotide sequence ID" value="NZ_JBHUDI010000011.1"/>
</dbReference>
<dbReference type="InterPro" id="IPR007050">
    <property type="entry name" value="HTH_bacterioopsin"/>
</dbReference>
<dbReference type="InterPro" id="IPR013324">
    <property type="entry name" value="RNA_pol_sigma_r3/r4-like"/>
</dbReference>
<evidence type="ECO:0000313" key="5">
    <source>
        <dbReference type="EMBL" id="MFD1565446.1"/>
    </source>
</evidence>
<dbReference type="EMBL" id="JBHUDI010000011">
    <property type="protein sequence ID" value="MFD1565446.1"/>
    <property type="molecule type" value="Genomic_DNA"/>
</dbReference>
<dbReference type="InterPro" id="IPR031803">
    <property type="entry name" value="BAT_GAF/HTH-assoc"/>
</dbReference>
<dbReference type="Pfam" id="PF15915">
    <property type="entry name" value="BAT"/>
    <property type="match status" value="1"/>
</dbReference>
<evidence type="ECO:0000259" key="4">
    <source>
        <dbReference type="Pfam" id="PF15915"/>
    </source>
</evidence>
<sequence>MTSIAEFTLAPTDFPLGRVFEDRPDVTLDLDRVVPSGDTVMPYFWVQDPDRELESILQVFEGLPELRSAVLMEDLGDRGLFRAEWKPEYMGIMRAIAETGVTVVSATGTRTGWLFELRAGSVDRFSAFKRYCEDHGIEVTLSRLNRLSEMTTGAEYGLTAEQREALLLAYDQGYYSDTRETDLKALAEQLGITRQAFSSRLRRGYRNLIEGTIARNSQTGE</sequence>
<evidence type="ECO:0000259" key="3">
    <source>
        <dbReference type="Pfam" id="PF04967"/>
    </source>
</evidence>
<keyword evidence="2" id="KW-0804">Transcription</keyword>
<reference evidence="5 6" key="1">
    <citation type="journal article" date="2019" name="Int. J. Syst. Evol. Microbiol.">
        <title>The Global Catalogue of Microorganisms (GCM) 10K type strain sequencing project: providing services to taxonomists for standard genome sequencing and annotation.</title>
        <authorList>
            <consortium name="The Broad Institute Genomics Platform"/>
            <consortium name="The Broad Institute Genome Sequencing Center for Infectious Disease"/>
            <person name="Wu L."/>
            <person name="Ma J."/>
        </authorList>
    </citation>
    <scope>NUCLEOTIDE SEQUENCE [LARGE SCALE GENOMIC DNA]</scope>
    <source>
        <strain evidence="5 6">CGMCC 1.12230</strain>
    </source>
</reference>
<gene>
    <name evidence="5" type="ORF">ACFR99_18065</name>
</gene>
<proteinExistence type="predicted"/>
<dbReference type="Gene3D" id="1.10.10.10">
    <property type="entry name" value="Winged helix-like DNA-binding domain superfamily/Winged helix DNA-binding domain"/>
    <property type="match status" value="1"/>
</dbReference>
<name>A0ABD6BKI8_9EURY</name>
<protein>
    <submittedName>
        <fullName evidence="5">Helix-turn-helix domain-containing protein</fullName>
    </submittedName>
</protein>
<dbReference type="Proteomes" id="UP001597076">
    <property type="component" value="Unassembled WGS sequence"/>
</dbReference>
<keyword evidence="6" id="KW-1185">Reference proteome</keyword>
<keyword evidence="1" id="KW-0805">Transcription regulation</keyword>
<organism evidence="5 6">
    <name type="scientific">Haloarchaeobius amylolyticus</name>
    <dbReference type="NCBI Taxonomy" id="1198296"/>
    <lineage>
        <taxon>Archaea</taxon>
        <taxon>Methanobacteriati</taxon>
        <taxon>Methanobacteriota</taxon>
        <taxon>Stenosarchaea group</taxon>
        <taxon>Halobacteria</taxon>
        <taxon>Halobacteriales</taxon>
        <taxon>Halorubellaceae</taxon>
        <taxon>Haloarchaeobius</taxon>
    </lineage>
</organism>
<dbReference type="PANTHER" id="PTHR34236:SF1">
    <property type="entry name" value="DIMETHYL SULFOXIDE REDUCTASE TRANSCRIPTIONAL ACTIVATOR"/>
    <property type="match status" value="1"/>
</dbReference>
<dbReference type="SUPFAM" id="SSF88659">
    <property type="entry name" value="Sigma3 and sigma4 domains of RNA polymerase sigma factors"/>
    <property type="match status" value="1"/>
</dbReference>
<dbReference type="Pfam" id="PF04967">
    <property type="entry name" value="HTH_10"/>
    <property type="match status" value="1"/>
</dbReference>
<dbReference type="AlphaFoldDB" id="A0ABD6BKI8"/>
<dbReference type="InterPro" id="IPR036388">
    <property type="entry name" value="WH-like_DNA-bd_sf"/>
</dbReference>
<evidence type="ECO:0000256" key="1">
    <source>
        <dbReference type="ARBA" id="ARBA00023015"/>
    </source>
</evidence>
<feature type="domain" description="Bacterioopsin transcriptional activator GAF and HTH associated" evidence="4">
    <location>
        <begin position="6"/>
        <end position="143"/>
    </location>
</feature>